<evidence type="ECO:0000259" key="11">
    <source>
        <dbReference type="PROSITE" id="PS51085"/>
    </source>
</evidence>
<keyword evidence="8" id="KW-0411">Iron-sulfur</keyword>
<evidence type="ECO:0000259" key="12">
    <source>
        <dbReference type="PROSITE" id="PS51387"/>
    </source>
</evidence>
<dbReference type="PIRSF" id="PIRSF000127">
    <property type="entry name" value="Xanthine_DH"/>
    <property type="match status" value="1"/>
</dbReference>
<dbReference type="PANTHER" id="PTHR45444:SF3">
    <property type="entry name" value="XANTHINE DEHYDROGENASE"/>
    <property type="match status" value="1"/>
</dbReference>
<dbReference type="Pfam" id="PF01315">
    <property type="entry name" value="Ald_Xan_dh_C"/>
    <property type="match status" value="1"/>
</dbReference>
<evidence type="ECO:0000256" key="1">
    <source>
        <dbReference type="ARBA" id="ARBA00001924"/>
    </source>
</evidence>
<dbReference type="InterPro" id="IPR001041">
    <property type="entry name" value="2Fe-2S_ferredoxin-type"/>
</dbReference>
<feature type="compositionally biased region" description="Polar residues" evidence="10">
    <location>
        <begin position="1051"/>
        <end position="1064"/>
    </location>
</feature>
<dbReference type="Pfam" id="PF00111">
    <property type="entry name" value="Fer2"/>
    <property type="match status" value="1"/>
</dbReference>
<organism evidence="13 14">
    <name type="scientific">Allacma fusca</name>
    <dbReference type="NCBI Taxonomy" id="39272"/>
    <lineage>
        <taxon>Eukaryota</taxon>
        <taxon>Metazoa</taxon>
        <taxon>Ecdysozoa</taxon>
        <taxon>Arthropoda</taxon>
        <taxon>Hexapoda</taxon>
        <taxon>Collembola</taxon>
        <taxon>Symphypleona</taxon>
        <taxon>Sminthuridae</taxon>
        <taxon>Allacma</taxon>
    </lineage>
</organism>
<evidence type="ECO:0000256" key="5">
    <source>
        <dbReference type="ARBA" id="ARBA00022714"/>
    </source>
</evidence>
<dbReference type="InterPro" id="IPR046867">
    <property type="entry name" value="AldOxase/xan_DH_MoCoBD2"/>
</dbReference>
<dbReference type="PANTHER" id="PTHR45444">
    <property type="entry name" value="XANTHINE DEHYDROGENASE"/>
    <property type="match status" value="1"/>
</dbReference>
<keyword evidence="5" id="KW-0479">Metal-binding</keyword>
<evidence type="ECO:0000256" key="10">
    <source>
        <dbReference type="SAM" id="MobiDB-lite"/>
    </source>
</evidence>
<accession>A0A8J2L8Q1</accession>
<gene>
    <name evidence="13" type="ORF">AFUS01_LOCUS37319</name>
</gene>
<dbReference type="InterPro" id="IPR008274">
    <property type="entry name" value="AldOxase/xan_DH_MoCoBD1"/>
</dbReference>
<dbReference type="FunFam" id="3.30.365.10:FF:000001">
    <property type="entry name" value="Xanthine dehydrogenase oxidase"/>
    <property type="match status" value="1"/>
</dbReference>
<dbReference type="PROSITE" id="PS00197">
    <property type="entry name" value="2FE2S_FER_1"/>
    <property type="match status" value="1"/>
</dbReference>
<dbReference type="EMBL" id="CAJVCH010543045">
    <property type="protein sequence ID" value="CAG7827328.1"/>
    <property type="molecule type" value="Genomic_DNA"/>
</dbReference>
<feature type="region of interest" description="Disordered" evidence="10">
    <location>
        <begin position="1045"/>
        <end position="1064"/>
    </location>
</feature>
<name>A0A8J2L8Q1_9HEXA</name>
<dbReference type="OrthoDB" id="8300278at2759"/>
<dbReference type="FunFam" id="3.10.20.30:FF:000015">
    <property type="entry name" value="Aldehyde oxidase 1"/>
    <property type="match status" value="1"/>
</dbReference>
<dbReference type="SMART" id="SM01008">
    <property type="entry name" value="Ald_Xan_dh_C"/>
    <property type="match status" value="1"/>
</dbReference>
<comment type="caution">
    <text evidence="13">The sequence shown here is derived from an EMBL/GenBank/DDBJ whole genome shotgun (WGS) entry which is preliminary data.</text>
</comment>
<evidence type="ECO:0000256" key="3">
    <source>
        <dbReference type="ARBA" id="ARBA00006849"/>
    </source>
</evidence>
<evidence type="ECO:0000313" key="14">
    <source>
        <dbReference type="Proteomes" id="UP000708208"/>
    </source>
</evidence>
<dbReference type="Pfam" id="PF01799">
    <property type="entry name" value="Fer2_2"/>
    <property type="match status" value="1"/>
</dbReference>
<evidence type="ECO:0000256" key="6">
    <source>
        <dbReference type="ARBA" id="ARBA00022827"/>
    </source>
</evidence>
<evidence type="ECO:0000256" key="4">
    <source>
        <dbReference type="ARBA" id="ARBA00022630"/>
    </source>
</evidence>
<comment type="cofactor">
    <cofactor evidence="9">
        <name>[2Fe-2S] cluster</name>
        <dbReference type="ChEBI" id="CHEBI:190135"/>
    </cofactor>
</comment>
<evidence type="ECO:0000256" key="9">
    <source>
        <dbReference type="ARBA" id="ARBA00034078"/>
    </source>
</evidence>
<dbReference type="FunFam" id="3.30.365.10:FF:000004">
    <property type="entry name" value="Xanthine dehydrogenase oxidase"/>
    <property type="match status" value="1"/>
</dbReference>
<keyword evidence="5" id="KW-0408">Iron</keyword>
<proteinExistence type="inferred from homology"/>
<dbReference type="GO" id="GO:0071949">
    <property type="term" value="F:FAD binding"/>
    <property type="evidence" value="ECO:0007669"/>
    <property type="project" value="InterPro"/>
</dbReference>
<dbReference type="InterPro" id="IPR002888">
    <property type="entry name" value="2Fe-2S-bd"/>
</dbReference>
<dbReference type="InterPro" id="IPR002346">
    <property type="entry name" value="Mopterin_DH_FAD-bd"/>
</dbReference>
<dbReference type="Pfam" id="PF02738">
    <property type="entry name" value="MoCoBD_1"/>
    <property type="match status" value="1"/>
</dbReference>
<comment type="similarity">
    <text evidence="3">Belongs to the xanthine dehydrogenase family.</text>
</comment>
<dbReference type="GO" id="GO:0005506">
    <property type="term" value="F:iron ion binding"/>
    <property type="evidence" value="ECO:0007669"/>
    <property type="project" value="InterPro"/>
</dbReference>
<dbReference type="Proteomes" id="UP000708208">
    <property type="component" value="Unassembled WGS sequence"/>
</dbReference>
<evidence type="ECO:0000256" key="8">
    <source>
        <dbReference type="ARBA" id="ARBA00023014"/>
    </source>
</evidence>
<keyword evidence="4" id="KW-0285">Flavoprotein</keyword>
<dbReference type="InterPro" id="IPR000674">
    <property type="entry name" value="Ald_Oxase/Xan_DH_a/b"/>
</dbReference>
<feature type="domain" description="2Fe-2S ferredoxin-type" evidence="11">
    <location>
        <begin position="6"/>
        <end position="93"/>
    </location>
</feature>
<sequence>MSTGSDTLIFFVNGKKVLEPNPNPQWSLLRYLRDKLRLYGAKNACNEGGCGACTVMVSYVNSGTGKITNAAVNACLAPLCSLHGTSIVTVEGLGSIKQGLHPIQERIAKSHGSQCGFCTPGFVMSTYALLRNNPTPSEEELESSLYGNLCRCTGYRPILQGLKTFCGAENCCRNKNGETKSDVNGNCFENQTEQSLINPSEFRPYDPTQEPIFPSELQLNAQDYEKALIFRNQFATWCRPHSLKSLLKLKYEYSFAKLVGGNTEIQLKDSPVYIQIPRGIPELDTIQENDTHLVIGSRATFSDLQSFCFLQLKQKNNSILYSAILNMLSTLGDVQTRNAATIGGSIPSGNPASDSNTFFAAAGGVVTLQCFDNNLGSSERFMPLDDDFLKPGGGTYISPYEIIINLRIPLPTSNEFIWSIKQSDRKFVAAANVFFATRICFEGSEVVRAKFTVDGIMTGIIFPKQLEQYFIGKKFSTTEESLSLIENAPKLHNRIAETNFTDSASIKGILYKLSEAIQQWQDKKPQEKKPTFKKASQLFQEVSGTQSPDDLVGRPVVHLPALKQTTGEAIFLNDIPETATEAFGVFVLSEKVHAKILNKNYTAAKALEGVLAIYDSSSLPGAKNRPAGPTHTHDECIFADDTVGFHGQVIALVVATSKDVASAAAKLVRIEYEDKPAVLTLDEAITTKTFLDHLKMTRGDVNNCFAKSDIKVLEGEFRTGGQKHFYMEPNSCIAYPKEDDELEIVFTTQAMTHAQETVSKCLGLPANKVIITTRRLGGGFGGKETRILFLPVAASLAALDLKRPVRCVLTREEDMKIVGGRHEMLCRYSVSFNSEGLISALQANVFSNAGESNDYSTFILGSAMRAIATAYNIEHCDLKGHTLRTNTQSNTAFRGFGAPQGAIMIEHIVEAVAAELGMNPNEIREQHFYKNGEVTPFGHIIENSNTRRCWEECQVNSNYTARLKAVQDFNLKSKFIKKGLALIPLTYLIGFPVPTMNQGGALVMIYRDGSVAINHGGVEMGQGLQTKMMQIASRALGVPVTKIRHRETSTDKVPNTSTSAGSMTTDLNGPAVVEACEILSKRLQPFKEAQPDGTWESWVEAAYLARVNLSTTGFTKLEFTGICNYQVYGTGCTEVEIDCLTGEFKIIRTDIVMDVGQSLNPAIDIGQIEGAFVQGIGWVTMEQVGVTPDGHLTATGPATYKIPGVANIPQEFNVSLLKGSSNPRAVYSSKAIGEPPLLLVSSVFIAIQNAVKEARRDANLDMKFPFDAPATAEKIRNACGSFGRKI</sequence>
<dbReference type="InterPro" id="IPR016166">
    <property type="entry name" value="FAD-bd_PCMH"/>
</dbReference>
<dbReference type="InterPro" id="IPR006058">
    <property type="entry name" value="2Fe2S_fd_BS"/>
</dbReference>
<dbReference type="CDD" id="cd00207">
    <property type="entry name" value="fer2"/>
    <property type="match status" value="1"/>
</dbReference>
<evidence type="ECO:0008006" key="15">
    <source>
        <dbReference type="Google" id="ProtNLM"/>
    </source>
</evidence>
<dbReference type="PROSITE" id="PS51085">
    <property type="entry name" value="2FE2S_FER_2"/>
    <property type="match status" value="1"/>
</dbReference>
<dbReference type="Pfam" id="PF00941">
    <property type="entry name" value="FAD_binding_5"/>
    <property type="match status" value="1"/>
</dbReference>
<comment type="cofactor">
    <cofactor evidence="2">
        <name>FAD</name>
        <dbReference type="ChEBI" id="CHEBI:57692"/>
    </cofactor>
</comment>
<dbReference type="InterPro" id="IPR016208">
    <property type="entry name" value="Ald_Oxase/xanthine_DH-like"/>
</dbReference>
<feature type="domain" description="FAD-binding PCMH-type" evidence="12">
    <location>
        <begin position="230"/>
        <end position="413"/>
    </location>
</feature>
<reference evidence="13" key="1">
    <citation type="submission" date="2021-06" db="EMBL/GenBank/DDBJ databases">
        <authorList>
            <person name="Hodson N. C."/>
            <person name="Mongue J. A."/>
            <person name="Jaron S. K."/>
        </authorList>
    </citation>
    <scope>NUCLEOTIDE SEQUENCE</scope>
</reference>
<dbReference type="PROSITE" id="PS51387">
    <property type="entry name" value="FAD_PCMH"/>
    <property type="match status" value="1"/>
</dbReference>
<evidence type="ECO:0000256" key="2">
    <source>
        <dbReference type="ARBA" id="ARBA00001974"/>
    </source>
</evidence>
<evidence type="ECO:0000313" key="13">
    <source>
        <dbReference type="EMBL" id="CAG7827328.1"/>
    </source>
</evidence>
<dbReference type="GO" id="GO:0051537">
    <property type="term" value="F:2 iron, 2 sulfur cluster binding"/>
    <property type="evidence" value="ECO:0007669"/>
    <property type="project" value="UniProtKB-KW"/>
</dbReference>
<protein>
    <recommendedName>
        <fullName evidence="15">Xanthine dehydrogenase</fullName>
    </recommendedName>
</protein>
<keyword evidence="6" id="KW-0274">FAD</keyword>
<comment type="cofactor">
    <cofactor evidence="1">
        <name>Mo-molybdopterin</name>
        <dbReference type="ChEBI" id="CHEBI:71302"/>
    </cofactor>
</comment>
<keyword evidence="5" id="KW-0001">2Fe-2S</keyword>
<keyword evidence="7" id="KW-0560">Oxidoreductase</keyword>
<evidence type="ECO:0000256" key="7">
    <source>
        <dbReference type="ARBA" id="ARBA00023002"/>
    </source>
</evidence>
<dbReference type="GO" id="GO:0016491">
    <property type="term" value="F:oxidoreductase activity"/>
    <property type="evidence" value="ECO:0007669"/>
    <property type="project" value="UniProtKB-KW"/>
</dbReference>
<dbReference type="Pfam" id="PF20256">
    <property type="entry name" value="MoCoBD_2"/>
    <property type="match status" value="1"/>
</dbReference>
<keyword evidence="14" id="KW-1185">Reference proteome</keyword>